<sequence>MRPTWSWVILSLLAIVQGSVGFKALFLFPFPAKSHFGSLSPLAEELARRGHQVTVVTHFPKKNALYKEIIMDSTEFHKQFNDNNVNMTELGTANPLISRAFLYTMFNKFAELSVSAKEMQELISSKEEFDVIAGEVSFFQPSLLAFAHRFQAPFVDLSPATPFTHVSSFMGNPFSFSYIPDSLLTLSDSMSFLERLENTVNGLWDLAWFNWYFVPAQDAIIKKHFKYPGVEKIPSVSELIKNISLSLVNSHFSIGYSRPFSPNMVEIAGMHLKPVQKLPKDLQGFMDAAENGVVYFSLGSVVKEEDIGEGRLLAIADALKRLKQRVIVKVGAAAAKYFEGAKNLHILSWAPQQEILAHPKLLVFITHGGYNSLIEATRAGVPVLGLPVFGDQPRNIRFYETRGIGKGLDLGFTADQFYDSIMHIITTPSYRENAKEISRRTQDRPMSPLDTAVFWVEYVVRHKGAHHLKPVSANLPLYQYALLDIIVVSLLAVFLVYKLICKLYRLLCGTKKTKKEGVIKKTN</sequence>
<dbReference type="EMBL" id="CAKKNF020000011">
    <property type="protein sequence ID" value="CAH0746951.1"/>
    <property type="molecule type" value="Genomic_DNA"/>
</dbReference>
<dbReference type="PANTHER" id="PTHR48043">
    <property type="entry name" value="EG:EG0003.4 PROTEIN-RELATED"/>
    <property type="match status" value="1"/>
</dbReference>
<accession>A0AAI8UV67</accession>
<organism evidence="6 7">
    <name type="scientific">Bemisia tabaci</name>
    <name type="common">Sweetpotato whitefly</name>
    <name type="synonym">Aleurodes tabaci</name>
    <dbReference type="NCBI Taxonomy" id="7038"/>
    <lineage>
        <taxon>Eukaryota</taxon>
        <taxon>Metazoa</taxon>
        <taxon>Ecdysozoa</taxon>
        <taxon>Arthropoda</taxon>
        <taxon>Hexapoda</taxon>
        <taxon>Insecta</taxon>
        <taxon>Pterygota</taxon>
        <taxon>Neoptera</taxon>
        <taxon>Paraneoptera</taxon>
        <taxon>Hemiptera</taxon>
        <taxon>Sternorrhyncha</taxon>
        <taxon>Aleyrodoidea</taxon>
        <taxon>Aleyrodidae</taxon>
        <taxon>Aleyrodinae</taxon>
        <taxon>Bemisia</taxon>
    </lineage>
</organism>
<feature type="signal peptide" evidence="5">
    <location>
        <begin position="1"/>
        <end position="18"/>
    </location>
</feature>
<name>A0AAI8UV67_BEMTA</name>
<comment type="similarity">
    <text evidence="1">Belongs to the UDP-glycosyltransferase family.</text>
</comment>
<keyword evidence="2" id="KW-0328">Glycosyltransferase</keyword>
<evidence type="ECO:0000313" key="6">
    <source>
        <dbReference type="EMBL" id="CAH0746951.1"/>
    </source>
</evidence>
<evidence type="ECO:0000256" key="3">
    <source>
        <dbReference type="ARBA" id="ARBA00022679"/>
    </source>
</evidence>
<dbReference type="CDD" id="cd03784">
    <property type="entry name" value="GT1_Gtf-like"/>
    <property type="match status" value="1"/>
</dbReference>
<evidence type="ECO:0008006" key="8">
    <source>
        <dbReference type="Google" id="ProtNLM"/>
    </source>
</evidence>
<dbReference type="InterPro" id="IPR050271">
    <property type="entry name" value="UDP-glycosyltransferase"/>
</dbReference>
<keyword evidence="7" id="KW-1185">Reference proteome</keyword>
<dbReference type="Pfam" id="PF00201">
    <property type="entry name" value="UDPGT"/>
    <property type="match status" value="1"/>
</dbReference>
<evidence type="ECO:0000256" key="2">
    <source>
        <dbReference type="ARBA" id="ARBA00022676"/>
    </source>
</evidence>
<dbReference type="Proteomes" id="UP001152759">
    <property type="component" value="Unassembled WGS sequence"/>
</dbReference>
<gene>
    <name evidence="6" type="ORF">BEMITA_LOCUS99</name>
</gene>
<evidence type="ECO:0000256" key="4">
    <source>
        <dbReference type="SAM" id="Phobius"/>
    </source>
</evidence>
<keyword evidence="4" id="KW-1133">Transmembrane helix</keyword>
<evidence type="ECO:0000256" key="1">
    <source>
        <dbReference type="ARBA" id="ARBA00009995"/>
    </source>
</evidence>
<keyword evidence="3" id="KW-0808">Transferase</keyword>
<comment type="caution">
    <text evidence="6">The sequence shown here is derived from an EMBL/GenBank/DDBJ whole genome shotgun (WGS) entry which is preliminary data.</text>
</comment>
<feature type="transmembrane region" description="Helical" evidence="4">
    <location>
        <begin position="477"/>
        <end position="497"/>
    </location>
</feature>
<dbReference type="InterPro" id="IPR002213">
    <property type="entry name" value="UDP_glucos_trans"/>
</dbReference>
<proteinExistence type="inferred from homology"/>
<feature type="chain" id="PRO_5042550896" description="UDP-glucuronosyltransferase" evidence="5">
    <location>
        <begin position="19"/>
        <end position="523"/>
    </location>
</feature>
<evidence type="ECO:0000256" key="5">
    <source>
        <dbReference type="SAM" id="SignalP"/>
    </source>
</evidence>
<reference evidence="6" key="1">
    <citation type="submission" date="2021-12" db="EMBL/GenBank/DDBJ databases">
        <authorList>
            <person name="King R."/>
        </authorList>
    </citation>
    <scope>NUCLEOTIDE SEQUENCE</scope>
</reference>
<keyword evidence="5" id="KW-0732">Signal</keyword>
<dbReference type="GO" id="GO:0008194">
    <property type="term" value="F:UDP-glycosyltransferase activity"/>
    <property type="evidence" value="ECO:0007669"/>
    <property type="project" value="InterPro"/>
</dbReference>
<protein>
    <recommendedName>
        <fullName evidence="8">UDP-glucuronosyltransferase</fullName>
    </recommendedName>
</protein>
<keyword evidence="4" id="KW-0472">Membrane</keyword>
<dbReference type="AlphaFoldDB" id="A0AAI8UV67"/>
<evidence type="ECO:0000313" key="7">
    <source>
        <dbReference type="Proteomes" id="UP001152759"/>
    </source>
</evidence>
<keyword evidence="4" id="KW-0812">Transmembrane</keyword>
<dbReference type="FunFam" id="3.40.50.2000:FF:000021">
    <property type="entry name" value="UDP-glucuronosyltransferase"/>
    <property type="match status" value="1"/>
</dbReference>
<dbReference type="PANTHER" id="PTHR48043:SF145">
    <property type="entry name" value="FI06409P-RELATED"/>
    <property type="match status" value="1"/>
</dbReference>
<dbReference type="Gene3D" id="3.40.50.2000">
    <property type="entry name" value="Glycogen Phosphorylase B"/>
    <property type="match status" value="2"/>
</dbReference>
<dbReference type="SUPFAM" id="SSF53756">
    <property type="entry name" value="UDP-Glycosyltransferase/glycogen phosphorylase"/>
    <property type="match status" value="1"/>
</dbReference>